<protein>
    <submittedName>
        <fullName evidence="2">Uncharacterized protein</fullName>
    </submittedName>
</protein>
<dbReference type="Proteomes" id="UP001054945">
    <property type="component" value="Unassembled WGS sequence"/>
</dbReference>
<organism evidence="2 3">
    <name type="scientific">Caerostris extrusa</name>
    <name type="common">Bark spider</name>
    <name type="synonym">Caerostris bankana</name>
    <dbReference type="NCBI Taxonomy" id="172846"/>
    <lineage>
        <taxon>Eukaryota</taxon>
        <taxon>Metazoa</taxon>
        <taxon>Ecdysozoa</taxon>
        <taxon>Arthropoda</taxon>
        <taxon>Chelicerata</taxon>
        <taxon>Arachnida</taxon>
        <taxon>Araneae</taxon>
        <taxon>Araneomorphae</taxon>
        <taxon>Entelegynae</taxon>
        <taxon>Araneoidea</taxon>
        <taxon>Araneidae</taxon>
        <taxon>Caerostris</taxon>
    </lineage>
</organism>
<comment type="caution">
    <text evidence="2">The sequence shown here is derived from an EMBL/GenBank/DDBJ whole genome shotgun (WGS) entry which is preliminary data.</text>
</comment>
<sequence>MANLSNPDEIRVMVPKKASLPLPTKAEDRVQGLMRVTNGPITRGKKDPGQTTDLEKRVRCPSERDRTQGSFVVDDAPD</sequence>
<proteinExistence type="predicted"/>
<dbReference type="EMBL" id="BPLR01019119">
    <property type="protein sequence ID" value="GIZ04657.1"/>
    <property type="molecule type" value="Genomic_DNA"/>
</dbReference>
<feature type="compositionally biased region" description="Basic and acidic residues" evidence="1">
    <location>
        <begin position="44"/>
        <end position="67"/>
    </location>
</feature>
<reference evidence="2 3" key="1">
    <citation type="submission" date="2021-06" db="EMBL/GenBank/DDBJ databases">
        <title>Caerostris extrusa draft genome.</title>
        <authorList>
            <person name="Kono N."/>
            <person name="Arakawa K."/>
        </authorList>
    </citation>
    <scope>NUCLEOTIDE SEQUENCE [LARGE SCALE GENOMIC DNA]</scope>
</reference>
<accession>A0AAV4YEP7</accession>
<evidence type="ECO:0000256" key="1">
    <source>
        <dbReference type="SAM" id="MobiDB-lite"/>
    </source>
</evidence>
<gene>
    <name evidence="2" type="ORF">CEXT_771721</name>
</gene>
<keyword evidence="3" id="KW-1185">Reference proteome</keyword>
<evidence type="ECO:0000313" key="3">
    <source>
        <dbReference type="Proteomes" id="UP001054945"/>
    </source>
</evidence>
<name>A0AAV4YEP7_CAEEX</name>
<feature type="region of interest" description="Disordered" evidence="1">
    <location>
        <begin position="30"/>
        <end position="78"/>
    </location>
</feature>
<evidence type="ECO:0000313" key="2">
    <source>
        <dbReference type="EMBL" id="GIZ04657.1"/>
    </source>
</evidence>
<dbReference type="AlphaFoldDB" id="A0AAV4YEP7"/>